<evidence type="ECO:0000313" key="3">
    <source>
        <dbReference type="EMBL" id="USR91623.1"/>
    </source>
</evidence>
<gene>
    <name evidence="3" type="ORF">NEA10_02530</name>
</gene>
<dbReference type="PANTHER" id="PTHR36367">
    <property type="entry name" value="TRANSMEMBRANE PROTEIN"/>
    <property type="match status" value="1"/>
</dbReference>
<keyword evidence="1" id="KW-0472">Membrane</keyword>
<feature type="transmembrane region" description="Helical" evidence="1">
    <location>
        <begin position="165"/>
        <end position="184"/>
    </location>
</feature>
<evidence type="ECO:0000259" key="2">
    <source>
        <dbReference type="Pfam" id="PF12680"/>
    </source>
</evidence>
<reference evidence="3" key="1">
    <citation type="submission" date="2022-06" db="EMBL/GenBank/DDBJ databases">
        <title>Genome sequence of Phormidium yuhuli AB48 isolated from an industrial photobioreactor environment.</title>
        <authorList>
            <person name="Qiu Y."/>
            <person name="Noonan A.J.C."/>
            <person name="Dofher K."/>
            <person name="Koch M."/>
            <person name="Kieft B."/>
            <person name="Lin X."/>
            <person name="Ziels R.M."/>
            <person name="Hallam S.J."/>
        </authorList>
    </citation>
    <scope>NUCLEOTIDE SEQUENCE</scope>
    <source>
        <strain evidence="3">AB48</strain>
    </source>
</reference>
<dbReference type="SUPFAM" id="SSF54427">
    <property type="entry name" value="NTF2-like"/>
    <property type="match status" value="1"/>
</dbReference>
<feature type="transmembrane region" description="Helical" evidence="1">
    <location>
        <begin position="267"/>
        <end position="286"/>
    </location>
</feature>
<feature type="transmembrane region" description="Helical" evidence="1">
    <location>
        <begin position="238"/>
        <end position="255"/>
    </location>
</feature>
<dbReference type="EMBL" id="CP098611">
    <property type="protein sequence ID" value="USR91623.1"/>
    <property type="molecule type" value="Genomic_DNA"/>
</dbReference>
<accession>A0ABY5AU13</accession>
<evidence type="ECO:0000256" key="1">
    <source>
        <dbReference type="SAM" id="Phobius"/>
    </source>
</evidence>
<sequence>MGDLRELSKRERITALYEAINRRDVEGALVYVDEDCVYEDVNFPKPFLGVAEVRGFFAETCANVPEDLLFVIDDCAEGEGETVALLWHIELAGIPFPNGRGVGFYRFSTQTGKLVFARDISEPPLKLGRFALLIVRLVAPLGRRFLKPTPSESSAQSSSRLYPSYGAFLWIFTVIYLAVLILSPRDWLLPGDPLWALQPETIRELLDESLNFFFVLPILNGLGLTLLESPPVHPVTQAFFNFAEAWIFMFLPLLLADPRGYRLPRPLIWLGAMFLTNIFLLPYMGLRCTTEPDPQQSQGKGFMARSFGWTGLVVGAIAVVWFFAVGDVGGVGERLGFFGQMLRGDRVTIAFALDIVLFSIFQGIILGGIMPPGHPRRGLRWIPFWGLGLWLIL</sequence>
<organism evidence="3 4">
    <name type="scientific">Phormidium yuhuli AB48</name>
    <dbReference type="NCBI Taxonomy" id="2940671"/>
    <lineage>
        <taxon>Bacteria</taxon>
        <taxon>Bacillati</taxon>
        <taxon>Cyanobacteriota</taxon>
        <taxon>Cyanophyceae</taxon>
        <taxon>Oscillatoriophycideae</taxon>
        <taxon>Oscillatoriales</taxon>
        <taxon>Oscillatoriaceae</taxon>
        <taxon>Phormidium</taxon>
        <taxon>Phormidium yuhuli</taxon>
    </lineage>
</organism>
<keyword evidence="1" id="KW-1133">Transmembrane helix</keyword>
<dbReference type="Proteomes" id="UP001056708">
    <property type="component" value="Chromosome"/>
</dbReference>
<keyword evidence="1" id="KW-0812">Transmembrane</keyword>
<feature type="transmembrane region" description="Helical" evidence="1">
    <location>
        <begin position="347"/>
        <end position="370"/>
    </location>
</feature>
<keyword evidence="4" id="KW-1185">Reference proteome</keyword>
<dbReference type="Gene3D" id="3.10.450.50">
    <property type="match status" value="1"/>
</dbReference>
<proteinExistence type="predicted"/>
<dbReference type="PANTHER" id="PTHR36367:SF2">
    <property type="entry name" value="TRANSMEMBRANE PROTEIN"/>
    <property type="match status" value="1"/>
</dbReference>
<evidence type="ECO:0000313" key="4">
    <source>
        <dbReference type="Proteomes" id="UP001056708"/>
    </source>
</evidence>
<dbReference type="Pfam" id="PF12680">
    <property type="entry name" value="SnoaL_2"/>
    <property type="match status" value="1"/>
</dbReference>
<dbReference type="RefSeq" id="WP_252663642.1">
    <property type="nucleotide sequence ID" value="NZ_CP098611.1"/>
</dbReference>
<dbReference type="InterPro" id="IPR032710">
    <property type="entry name" value="NTF2-like_dom_sf"/>
</dbReference>
<dbReference type="InterPro" id="IPR037401">
    <property type="entry name" value="SnoaL-like"/>
</dbReference>
<feature type="transmembrane region" description="Helical" evidence="1">
    <location>
        <begin position="306"/>
        <end position="326"/>
    </location>
</feature>
<feature type="domain" description="SnoaL-like" evidence="2">
    <location>
        <begin position="14"/>
        <end position="115"/>
    </location>
</feature>
<name>A0ABY5AU13_9CYAN</name>
<protein>
    <submittedName>
        <fullName evidence="3">Nuclear transport factor 2 family protein</fullName>
    </submittedName>
</protein>